<evidence type="ECO:0000313" key="8">
    <source>
        <dbReference type="EMBL" id="GGH93553.1"/>
    </source>
</evidence>
<dbReference type="EMBL" id="BMGZ01000001">
    <property type="protein sequence ID" value="GGH93553.1"/>
    <property type="molecule type" value="Genomic_DNA"/>
</dbReference>
<sequence length="413" mass="43460">MPARYALPVKGSFKSGLAATLSLAMLGVVMTGCSDQQSQAQEAPPGQQATQVKTITLDDASVELAETLSGRASAYRIAEIRPQVTGLIEERIFIEGGEVAAGDPLYRIEDTEYRAAVDSAAAALARAQATAEVTRQQAARFERLVENNAVSQQQYDEAVAAARQAEADVGMQQAALKTARTNLERSVIRAPIDGQIGRSAVTEGALVTQNQAQALATIRQLDPVYVDLTASSADLLSWRRQMAEGRMASTGEGNVPVTITLEDGTVYDRQGELEFTEVSIDERAGTVVIRATVPNPDNYILPGSFVRASLPVGEYENAILAPQAAVQRTPKGEAFAYVVSPEGTAEQRMLTVETARSGDWIVTSGLSEGEELIVSGLMMLRPGVPVAVVNDAGPQGAGQQGSGPAGAGTNAAN</sequence>
<dbReference type="InterPro" id="IPR058624">
    <property type="entry name" value="MdtA-like_HH"/>
</dbReference>
<proteinExistence type="inferred from homology"/>
<feature type="compositionally biased region" description="Gly residues" evidence="3">
    <location>
        <begin position="395"/>
        <end position="406"/>
    </location>
</feature>
<evidence type="ECO:0000259" key="7">
    <source>
        <dbReference type="Pfam" id="PF25967"/>
    </source>
</evidence>
<reference evidence="8" key="3">
    <citation type="submission" date="2020-09" db="EMBL/GenBank/DDBJ databases">
        <authorList>
            <person name="Sun Q."/>
            <person name="Zhou Y."/>
        </authorList>
    </citation>
    <scope>NUCLEOTIDE SEQUENCE</scope>
    <source>
        <strain evidence="8">CGMCC 1.14984</strain>
    </source>
</reference>
<dbReference type="GO" id="GO:0046677">
    <property type="term" value="P:response to antibiotic"/>
    <property type="evidence" value="ECO:0007669"/>
    <property type="project" value="TreeGrafter"/>
</dbReference>
<reference evidence="8" key="1">
    <citation type="journal article" date="2014" name="Int. J. Syst. Evol. Microbiol.">
        <title>Complete genome sequence of Corynebacterium casei LMG S-19264T (=DSM 44701T), isolated from a smear-ripened cheese.</title>
        <authorList>
            <consortium name="US DOE Joint Genome Institute (JGI-PGF)"/>
            <person name="Walter F."/>
            <person name="Albersmeier A."/>
            <person name="Kalinowski J."/>
            <person name="Ruckert C."/>
        </authorList>
    </citation>
    <scope>NUCLEOTIDE SEQUENCE</scope>
    <source>
        <strain evidence="8">CGMCC 1.14984</strain>
    </source>
</reference>
<dbReference type="GO" id="GO:0022857">
    <property type="term" value="F:transmembrane transporter activity"/>
    <property type="evidence" value="ECO:0007669"/>
    <property type="project" value="InterPro"/>
</dbReference>
<evidence type="ECO:0000256" key="2">
    <source>
        <dbReference type="ARBA" id="ARBA00009477"/>
    </source>
</evidence>
<dbReference type="SUPFAM" id="SSF111369">
    <property type="entry name" value="HlyD-like secretion proteins"/>
    <property type="match status" value="1"/>
</dbReference>
<dbReference type="PANTHER" id="PTHR30158">
    <property type="entry name" value="ACRA/E-RELATED COMPONENT OF DRUG EFFLUX TRANSPORTER"/>
    <property type="match status" value="1"/>
</dbReference>
<evidence type="ECO:0000256" key="1">
    <source>
        <dbReference type="ARBA" id="ARBA00004196"/>
    </source>
</evidence>
<dbReference type="Pfam" id="PF25917">
    <property type="entry name" value="BSH_RND"/>
    <property type="match status" value="1"/>
</dbReference>
<evidence type="ECO:0000259" key="6">
    <source>
        <dbReference type="Pfam" id="PF25944"/>
    </source>
</evidence>
<evidence type="ECO:0000313" key="10">
    <source>
        <dbReference type="Proteomes" id="UP000621856"/>
    </source>
</evidence>
<dbReference type="InterPro" id="IPR058625">
    <property type="entry name" value="MdtA-like_BSH"/>
</dbReference>
<feature type="region of interest" description="Disordered" evidence="3">
    <location>
        <begin position="391"/>
        <end position="413"/>
    </location>
</feature>
<dbReference type="InterPro" id="IPR006143">
    <property type="entry name" value="RND_pump_MFP"/>
</dbReference>
<dbReference type="Pfam" id="PF25967">
    <property type="entry name" value="RND-MFP_C"/>
    <property type="match status" value="1"/>
</dbReference>
<feature type="domain" description="Multidrug resistance protein MdtA-like barrel-sandwich hybrid" evidence="5">
    <location>
        <begin position="76"/>
        <end position="218"/>
    </location>
</feature>
<keyword evidence="11" id="KW-1185">Reference proteome</keyword>
<name>A0A8J3A2B1_9PROT</name>
<dbReference type="Gene3D" id="2.40.420.20">
    <property type="match status" value="1"/>
</dbReference>
<organism evidence="8 10">
    <name type="scientific">Aquisalinus luteolus</name>
    <dbReference type="NCBI Taxonomy" id="1566827"/>
    <lineage>
        <taxon>Bacteria</taxon>
        <taxon>Pseudomonadati</taxon>
        <taxon>Pseudomonadota</taxon>
        <taxon>Alphaproteobacteria</taxon>
        <taxon>Parvularculales</taxon>
        <taxon>Parvularculaceae</taxon>
        <taxon>Aquisalinus</taxon>
    </lineage>
</organism>
<reference evidence="9 11" key="2">
    <citation type="submission" date="2020-02" db="EMBL/GenBank/DDBJ databases">
        <title>Genome sequence of Parvularcula flava strain NH6-79.</title>
        <authorList>
            <person name="Abdul Karim M.H."/>
            <person name="Lam M.Q."/>
            <person name="Chen S.J."/>
            <person name="Yahya A."/>
            <person name="Shahir S."/>
            <person name="Shamsir M.S."/>
            <person name="Chong C.S."/>
        </authorList>
    </citation>
    <scope>NUCLEOTIDE SEQUENCE [LARGE SCALE GENOMIC DNA]</scope>
    <source>
        <strain evidence="9 11">NH6-79</strain>
    </source>
</reference>
<dbReference type="Pfam" id="PF25876">
    <property type="entry name" value="HH_MFP_RND"/>
    <property type="match status" value="1"/>
</dbReference>
<dbReference type="EMBL" id="VCJR02000001">
    <property type="protein sequence ID" value="NHK26834.1"/>
    <property type="molecule type" value="Genomic_DNA"/>
</dbReference>
<evidence type="ECO:0000313" key="11">
    <source>
        <dbReference type="Proteomes" id="UP000818603"/>
    </source>
</evidence>
<dbReference type="PANTHER" id="PTHR30158:SF3">
    <property type="entry name" value="MULTIDRUG EFFLUX PUMP SUBUNIT ACRA-RELATED"/>
    <property type="match status" value="1"/>
</dbReference>
<feature type="domain" description="Multidrug resistance protein MdtA-like C-terminal permuted SH3" evidence="7">
    <location>
        <begin position="317"/>
        <end position="377"/>
    </location>
</feature>
<dbReference type="FunFam" id="2.40.420.20:FF:000001">
    <property type="entry name" value="Efflux RND transporter periplasmic adaptor subunit"/>
    <property type="match status" value="1"/>
</dbReference>
<evidence type="ECO:0000259" key="5">
    <source>
        <dbReference type="Pfam" id="PF25917"/>
    </source>
</evidence>
<evidence type="ECO:0000256" key="3">
    <source>
        <dbReference type="SAM" id="MobiDB-lite"/>
    </source>
</evidence>
<feature type="domain" description="Multidrug resistance protein MdtA-like alpha-helical hairpin" evidence="4">
    <location>
        <begin position="118"/>
        <end position="184"/>
    </location>
</feature>
<dbReference type="GO" id="GO:0030313">
    <property type="term" value="C:cell envelope"/>
    <property type="evidence" value="ECO:0007669"/>
    <property type="project" value="UniProtKB-SubCell"/>
</dbReference>
<dbReference type="Pfam" id="PF25944">
    <property type="entry name" value="Beta-barrel_RND"/>
    <property type="match status" value="1"/>
</dbReference>
<dbReference type="AlphaFoldDB" id="A0A8J3A2B1"/>
<dbReference type="Gene3D" id="2.40.30.170">
    <property type="match status" value="1"/>
</dbReference>
<comment type="similarity">
    <text evidence="2">Belongs to the membrane fusion protein (MFP) (TC 8.A.1) family.</text>
</comment>
<dbReference type="Gene3D" id="1.10.287.470">
    <property type="entry name" value="Helix hairpin bin"/>
    <property type="match status" value="1"/>
</dbReference>
<dbReference type="Gene3D" id="2.40.50.100">
    <property type="match status" value="1"/>
</dbReference>
<dbReference type="InterPro" id="IPR058626">
    <property type="entry name" value="MdtA-like_b-barrel"/>
</dbReference>
<dbReference type="InterPro" id="IPR058627">
    <property type="entry name" value="MdtA-like_C"/>
</dbReference>
<dbReference type="NCBIfam" id="TIGR01730">
    <property type="entry name" value="RND_mfp"/>
    <property type="match status" value="1"/>
</dbReference>
<comment type="caution">
    <text evidence="8">The sequence shown here is derived from an EMBL/GenBank/DDBJ whole genome shotgun (WGS) entry which is preliminary data.</text>
</comment>
<dbReference type="GO" id="GO:0005886">
    <property type="term" value="C:plasma membrane"/>
    <property type="evidence" value="ECO:0007669"/>
    <property type="project" value="TreeGrafter"/>
</dbReference>
<protein>
    <submittedName>
        <fullName evidence="9">Efflux RND transporter periplasmic adaptor subunit</fullName>
    </submittedName>
    <submittedName>
        <fullName evidence="8">MexX family efflux pump subunit</fullName>
    </submittedName>
</protein>
<comment type="subcellular location">
    <subcellularLocation>
        <location evidence="1">Cell envelope</location>
    </subcellularLocation>
</comment>
<evidence type="ECO:0000313" key="9">
    <source>
        <dbReference type="EMBL" id="NHK26834.1"/>
    </source>
</evidence>
<dbReference type="RefSeq" id="WP_155137058.1">
    <property type="nucleotide sequence ID" value="NZ_BMGZ01000001.1"/>
</dbReference>
<gene>
    <name evidence="9" type="ORF">FF098_002785</name>
    <name evidence="8" type="ORF">GCM10011355_05660</name>
</gene>
<evidence type="ECO:0000259" key="4">
    <source>
        <dbReference type="Pfam" id="PF25876"/>
    </source>
</evidence>
<accession>A0A8J3A2B1</accession>
<dbReference type="PROSITE" id="PS51257">
    <property type="entry name" value="PROKAR_LIPOPROTEIN"/>
    <property type="match status" value="1"/>
</dbReference>
<feature type="domain" description="Multidrug resistance protein MdtA-like beta-barrel" evidence="6">
    <location>
        <begin position="223"/>
        <end position="313"/>
    </location>
</feature>
<dbReference type="Proteomes" id="UP000621856">
    <property type="component" value="Unassembled WGS sequence"/>
</dbReference>
<dbReference type="Proteomes" id="UP000818603">
    <property type="component" value="Unassembled WGS sequence"/>
</dbReference>